<dbReference type="AlphaFoldDB" id="A0A518BGB5"/>
<proteinExistence type="predicted"/>
<name>A0A518BGB5_9BACT</name>
<gene>
    <name evidence="1" type="ORF">Pla133_10660</name>
</gene>
<dbReference type="KEGG" id="pbap:Pla133_10660"/>
<organism evidence="1 2">
    <name type="scientific">Engelhardtia mirabilis</name>
    <dbReference type="NCBI Taxonomy" id="2528011"/>
    <lineage>
        <taxon>Bacteria</taxon>
        <taxon>Pseudomonadati</taxon>
        <taxon>Planctomycetota</taxon>
        <taxon>Planctomycetia</taxon>
        <taxon>Planctomycetia incertae sedis</taxon>
        <taxon>Engelhardtia</taxon>
    </lineage>
</organism>
<dbReference type="RefSeq" id="WP_145168284.1">
    <property type="nucleotide sequence ID" value="NZ_CP036296.1"/>
</dbReference>
<evidence type="ECO:0000313" key="2">
    <source>
        <dbReference type="Proteomes" id="UP000316921"/>
    </source>
</evidence>
<sequence>MGDEGRGPLRIRLEGVREAKRLLEDGPGVAEYAVDAPGASVELAPILGREIRIPAEKVGLEVGATRIFLGAIEIAGQTFTYPQVCLDLGDAAFDDGVRTIDVAVGSPSLYSVGDSEGEIAIRNYRDGGFGVGDRYFGTLRVAGALFALPWESDFSSSFRISADGAVPLDVEPQRPLNFPSTRKLTLEPSTGLSLRLTSPTRPGKVDVVVTRPGAGEPVLGAAAVLLTDWKRDRTAFTDVRWFANLEFDGLPVASVAVNLSLPPSGESLAIREFVLQAVEMNSQAIQLDGRAAPEPVAAAVELRFDRRIVDLQRMLDQPLAVRLDTADSAAIAAGQMPVLHKFIGSEVQVGPDGASCVFRNQPTGLFPGEYCLVIPQLAYSETLVIVEGIESYVLPEIRISDLVVQLSGSEVARATAVTLSPVGCGSRLVPLSKSVPSDRTLYFLVAAGEFTATVHPPTLRMVDRTVNADPGPSLQELRLEPYARASLRFGDQVDGRHSRASMTVLPQVHVADLAGEKVSALVRGTGFDLATGTVDGFEVLFESESALRVTLRGAQTSESVSIVTSFGPPEPTVLPSGWLEGSDG</sequence>
<accession>A0A518BGB5</accession>
<dbReference type="Proteomes" id="UP000316921">
    <property type="component" value="Chromosome"/>
</dbReference>
<keyword evidence="2" id="KW-1185">Reference proteome</keyword>
<dbReference type="EMBL" id="CP036287">
    <property type="protein sequence ID" value="QDU66000.1"/>
    <property type="molecule type" value="Genomic_DNA"/>
</dbReference>
<evidence type="ECO:0000313" key="1">
    <source>
        <dbReference type="EMBL" id="QDU66000.1"/>
    </source>
</evidence>
<reference evidence="1 2" key="1">
    <citation type="submission" date="2019-02" db="EMBL/GenBank/DDBJ databases">
        <title>Deep-cultivation of Planctomycetes and their phenomic and genomic characterization uncovers novel biology.</title>
        <authorList>
            <person name="Wiegand S."/>
            <person name="Jogler M."/>
            <person name="Boedeker C."/>
            <person name="Pinto D."/>
            <person name="Vollmers J."/>
            <person name="Rivas-Marin E."/>
            <person name="Kohn T."/>
            <person name="Peeters S.H."/>
            <person name="Heuer A."/>
            <person name="Rast P."/>
            <person name="Oberbeckmann S."/>
            <person name="Bunk B."/>
            <person name="Jeske O."/>
            <person name="Meyerdierks A."/>
            <person name="Storesund J.E."/>
            <person name="Kallscheuer N."/>
            <person name="Luecker S."/>
            <person name="Lage O.M."/>
            <person name="Pohl T."/>
            <person name="Merkel B.J."/>
            <person name="Hornburger P."/>
            <person name="Mueller R.-W."/>
            <person name="Bruemmer F."/>
            <person name="Labrenz M."/>
            <person name="Spormann A.M."/>
            <person name="Op den Camp H."/>
            <person name="Overmann J."/>
            <person name="Amann R."/>
            <person name="Jetten M.S.M."/>
            <person name="Mascher T."/>
            <person name="Medema M.H."/>
            <person name="Devos D.P."/>
            <person name="Kaster A.-K."/>
            <person name="Ovreas L."/>
            <person name="Rohde M."/>
            <person name="Galperin M.Y."/>
            <person name="Jogler C."/>
        </authorList>
    </citation>
    <scope>NUCLEOTIDE SEQUENCE [LARGE SCALE GENOMIC DNA]</scope>
    <source>
        <strain evidence="1 2">Pla133</strain>
    </source>
</reference>
<protein>
    <submittedName>
        <fullName evidence="1">Uncharacterized protein</fullName>
    </submittedName>
</protein>